<evidence type="ECO:0000256" key="4">
    <source>
        <dbReference type="ARBA" id="ARBA00023054"/>
    </source>
</evidence>
<evidence type="ECO:0000313" key="9">
    <source>
        <dbReference type="Proteomes" id="UP000189580"/>
    </source>
</evidence>
<dbReference type="Pfam" id="PF08216">
    <property type="entry name" value="CTNNBL"/>
    <property type="match status" value="1"/>
</dbReference>
<dbReference type="InterPro" id="IPR039678">
    <property type="entry name" value="CTNNBL1"/>
</dbReference>
<keyword evidence="4" id="KW-0175">Coiled coil</keyword>
<dbReference type="Gene3D" id="1.25.10.10">
    <property type="entry name" value="Leucine-rich Repeat Variant"/>
    <property type="match status" value="1"/>
</dbReference>
<dbReference type="Proteomes" id="UP000189580">
    <property type="component" value="Chromosome c"/>
</dbReference>
<dbReference type="EMBL" id="CP014500">
    <property type="protein sequence ID" value="ANB11179.1"/>
    <property type="molecule type" value="Genomic_DNA"/>
</dbReference>
<feature type="domain" description="Beta-catenin-like protein 1 N-terminal" evidence="7">
    <location>
        <begin position="63"/>
        <end position="173"/>
    </location>
</feature>
<evidence type="ECO:0000256" key="1">
    <source>
        <dbReference type="ARBA" id="ARBA00004123"/>
    </source>
</evidence>
<dbReference type="GeneID" id="30036062"/>
<dbReference type="GO" id="GO:0005681">
    <property type="term" value="C:spliceosomal complex"/>
    <property type="evidence" value="ECO:0007669"/>
    <property type="project" value="TreeGrafter"/>
</dbReference>
<accession>A0A167C3R1</accession>
<dbReference type="AlphaFoldDB" id="A0A167C3R1"/>
<evidence type="ECO:0000256" key="3">
    <source>
        <dbReference type="ARBA" id="ARBA00022737"/>
    </source>
</evidence>
<reference evidence="8 9" key="1">
    <citation type="submission" date="2016-02" db="EMBL/GenBank/DDBJ databases">
        <title>Complete genome sequence and transcriptome regulation of the pentose utilising yeast Sugiyamaella lignohabitans.</title>
        <authorList>
            <person name="Bellasio M."/>
            <person name="Peymann A."/>
            <person name="Valli M."/>
            <person name="Sipitzky M."/>
            <person name="Graf A."/>
            <person name="Sauer M."/>
            <person name="Marx H."/>
            <person name="Mattanovich D."/>
        </authorList>
    </citation>
    <scope>NUCLEOTIDE SEQUENCE [LARGE SCALE GENOMIC DNA]</scope>
    <source>
        <strain evidence="8 9">CBS 10342</strain>
    </source>
</reference>
<dbReference type="PANTHER" id="PTHR14978:SF0">
    <property type="entry name" value="BETA-CATENIN-LIKE PROTEIN 1"/>
    <property type="match status" value="1"/>
</dbReference>
<evidence type="ECO:0000256" key="5">
    <source>
        <dbReference type="ARBA" id="ARBA00023242"/>
    </source>
</evidence>
<evidence type="ECO:0000259" key="7">
    <source>
        <dbReference type="SMART" id="SM01156"/>
    </source>
</evidence>
<organism evidence="8 9">
    <name type="scientific">Sugiyamaella lignohabitans</name>
    <dbReference type="NCBI Taxonomy" id="796027"/>
    <lineage>
        <taxon>Eukaryota</taxon>
        <taxon>Fungi</taxon>
        <taxon>Dikarya</taxon>
        <taxon>Ascomycota</taxon>
        <taxon>Saccharomycotina</taxon>
        <taxon>Dipodascomycetes</taxon>
        <taxon>Dipodascales</taxon>
        <taxon>Trichomonascaceae</taxon>
        <taxon>Sugiyamaella</taxon>
    </lineage>
</organism>
<dbReference type="SUPFAM" id="SSF48371">
    <property type="entry name" value="ARM repeat"/>
    <property type="match status" value="1"/>
</dbReference>
<dbReference type="InterPro" id="IPR013180">
    <property type="entry name" value="CTNNBL1_N"/>
</dbReference>
<sequence length="593" mass="66837">MSSTDQIFKVSIGILRALKRVDLGSGANSRQVASGPAPSDESTKTDGFEDDPRFYGNDLESSLQGQVLDYIELKEKAIGQLAGADSFHNRSLLKKVVARFVGARETNETLRVKHPDEPLQFLESEEELFERLKDLTILADVGLYREMSEMDDLKDGLLSLLFHENSDIVVQLFVVLLELLQPDSETDVSSIHNFYRILINGGLLKGIEQYLIRLQKPNQEAQEDDVLGRRVEEEKATLDLLSSLAEIDEFILNFSNCSDLFDSLITRIQNKEPGDLVSENRLSCALIVQSLLSNGPLAKVLITASSVESILNVTSTYIYKDPEPYETDKLFSECVFDVLSSISVNSRDDFLNFEGPELMIKLLRDANWAVGPALRVLKTSVRDDDGRIANLIIESGGLKHLFKLLYKGSKGEVDDVISVLANLLHWLPLESPGRIRVIGKLIEKDYRAVRLLLRKRRKFCNLIGELRSRLSDSALEEKMEIITELEEAGVDKQNRIDIILAWLTVESTRIGRDVIKLLSSEPGNLFQSLRSYISELNLIIRAETEEPAMPKDELEFLRMEEEMVSSLVSQMKHSLQPGYVNLQQGSYKKIISQ</sequence>
<dbReference type="OrthoDB" id="1898821at2759"/>
<keyword evidence="5" id="KW-0539">Nucleus</keyword>
<feature type="region of interest" description="Disordered" evidence="6">
    <location>
        <begin position="26"/>
        <end position="51"/>
    </location>
</feature>
<feature type="compositionally biased region" description="Basic and acidic residues" evidence="6">
    <location>
        <begin position="41"/>
        <end position="51"/>
    </location>
</feature>
<keyword evidence="2" id="KW-0597">Phosphoprotein</keyword>
<protein>
    <recommendedName>
        <fullName evidence="7">Beta-catenin-like protein 1 N-terminal domain-containing protein</fullName>
    </recommendedName>
</protein>
<dbReference type="SMART" id="SM01156">
    <property type="entry name" value="DUF1716"/>
    <property type="match status" value="1"/>
</dbReference>
<evidence type="ECO:0000256" key="2">
    <source>
        <dbReference type="ARBA" id="ARBA00022553"/>
    </source>
</evidence>
<dbReference type="KEGG" id="slb:AWJ20_3981"/>
<dbReference type="PANTHER" id="PTHR14978">
    <property type="entry name" value="BETA-CATENIN-LIKE PROTEIN 1 NUCLEAR ASSOCIATED PROTEIN"/>
    <property type="match status" value="1"/>
</dbReference>
<proteinExistence type="predicted"/>
<dbReference type="RefSeq" id="XP_018733656.1">
    <property type="nucleotide sequence ID" value="XM_018881024.1"/>
</dbReference>
<keyword evidence="9" id="KW-1185">Reference proteome</keyword>
<comment type="subcellular location">
    <subcellularLocation>
        <location evidence="1">Nucleus</location>
    </subcellularLocation>
</comment>
<evidence type="ECO:0000313" key="8">
    <source>
        <dbReference type="EMBL" id="ANB11179.1"/>
    </source>
</evidence>
<dbReference type="InterPro" id="IPR011989">
    <property type="entry name" value="ARM-like"/>
</dbReference>
<dbReference type="InterPro" id="IPR016024">
    <property type="entry name" value="ARM-type_fold"/>
</dbReference>
<gene>
    <name evidence="8" type="ORF">AWJ20_3981</name>
</gene>
<name>A0A167C3R1_9ASCO</name>
<keyword evidence="3" id="KW-0677">Repeat</keyword>
<evidence type="ECO:0000256" key="6">
    <source>
        <dbReference type="SAM" id="MobiDB-lite"/>
    </source>
</evidence>